<organism evidence="3 4">
    <name type="scientific">Panagrolaimus davidi</name>
    <dbReference type="NCBI Taxonomy" id="227884"/>
    <lineage>
        <taxon>Eukaryota</taxon>
        <taxon>Metazoa</taxon>
        <taxon>Ecdysozoa</taxon>
        <taxon>Nematoda</taxon>
        <taxon>Chromadorea</taxon>
        <taxon>Rhabditida</taxon>
        <taxon>Tylenchina</taxon>
        <taxon>Panagrolaimomorpha</taxon>
        <taxon>Panagrolaimoidea</taxon>
        <taxon>Panagrolaimidae</taxon>
        <taxon>Panagrolaimus</taxon>
    </lineage>
</organism>
<keyword evidence="3" id="KW-1185">Reference proteome</keyword>
<evidence type="ECO:0000313" key="3">
    <source>
        <dbReference type="Proteomes" id="UP000887578"/>
    </source>
</evidence>
<accession>A0A914PA62</accession>
<protein>
    <submittedName>
        <fullName evidence="4">PH domain-containing protein</fullName>
    </submittedName>
</protein>
<sequence>MRKPKTSSASLGSGSGSGVGRVTLTHASSNATSFSSSSSPRTSTGYHGLTKMGHGIDIEKTCIAMEKGHKVCKLQLLKKWEPVYKKIWLNRDTRQLVLSKWEPTTTTIIRTSKQALDLRWIKEVQTVHYKTTQMNIEDKWKKDKEIRRLDSELLLDISYGTSFVLSHWILLFETKDACKLWNQGINHLMMENQHASHYLQVERWLRKQFYSLLAPDADG</sequence>
<evidence type="ECO:0000313" key="4">
    <source>
        <dbReference type="WBParaSite" id="PDA_v2.g14960.t1"/>
    </source>
</evidence>
<proteinExistence type="predicted"/>
<dbReference type="InterPro" id="IPR011993">
    <property type="entry name" value="PH-like_dom_sf"/>
</dbReference>
<dbReference type="Proteomes" id="UP000887578">
    <property type="component" value="Unplaced"/>
</dbReference>
<dbReference type="InterPro" id="IPR056586">
    <property type="entry name" value="EF-hand_PLCG1"/>
</dbReference>
<dbReference type="Pfam" id="PF23329">
    <property type="entry name" value="EF_HAND_1_PLCG"/>
    <property type="match status" value="1"/>
</dbReference>
<evidence type="ECO:0000256" key="1">
    <source>
        <dbReference type="SAM" id="MobiDB-lite"/>
    </source>
</evidence>
<feature type="domain" description="PLCG1 EF-hand" evidence="2">
    <location>
        <begin position="193"/>
        <end position="217"/>
    </location>
</feature>
<feature type="region of interest" description="Disordered" evidence="1">
    <location>
        <begin position="1"/>
        <end position="22"/>
    </location>
</feature>
<dbReference type="WBParaSite" id="PDA_v2.g14960.t1">
    <property type="protein sequence ID" value="PDA_v2.g14960.t1"/>
    <property type="gene ID" value="PDA_v2.g14960"/>
</dbReference>
<dbReference type="Gene3D" id="2.30.29.30">
    <property type="entry name" value="Pleckstrin-homology domain (PH domain)/Phosphotyrosine-binding domain (PTB)"/>
    <property type="match status" value="1"/>
</dbReference>
<reference evidence="4" key="1">
    <citation type="submission" date="2022-11" db="UniProtKB">
        <authorList>
            <consortium name="WormBaseParasite"/>
        </authorList>
    </citation>
    <scope>IDENTIFICATION</scope>
</reference>
<evidence type="ECO:0000259" key="2">
    <source>
        <dbReference type="Pfam" id="PF23329"/>
    </source>
</evidence>
<name>A0A914PA62_9BILA</name>
<dbReference type="AlphaFoldDB" id="A0A914PA62"/>